<comment type="similarity">
    <text evidence="2">Belongs to the binding-protein-dependent transport system permease family. CysTW subfamily.</text>
</comment>
<dbReference type="CDD" id="cd06261">
    <property type="entry name" value="TM_PBP2"/>
    <property type="match status" value="1"/>
</dbReference>
<evidence type="ECO:0000256" key="7">
    <source>
        <dbReference type="ARBA" id="ARBA00023136"/>
    </source>
</evidence>
<keyword evidence="4" id="KW-1003">Cell membrane</keyword>
<sequence>MTDMVFDAGNADAVLRPSLRRGGRGALWRRRLAGFVLVMPMLLFSLALFGAPLVQTLWYAVASPEVGESLPHVAAQIRRWDGEGLPPDPVYAAMAGDLVEAGKTRALFHLASRLNYELTGARRLLTRTETRLERADDPPQDARAALIAIDKEWGQPEIWQVVRRAALPVTAHYFLSAFDLRQEPDGAIVAAPAENAIFLNIMARTLWMSSVATALALLLGFPVAYLLANASARWRGLLLIPVLLPFWVSLIARLCAWIVLLQKDGIINSSLISLGVIDSPLPLLFNRLGTYIAMVHVLLPFVILPLYSVLQAIPPTYMRAASSLGASPVRAFFTAYLPQALPGLGAAASLAFIISIGFYVTQTLVGGPKEMMMSYFVAFYATQTVNWGMAAALAIILMAITLIIYVASKRIFGADGAQA</sequence>
<dbReference type="SUPFAM" id="SSF161098">
    <property type="entry name" value="MetI-like"/>
    <property type="match status" value="1"/>
</dbReference>
<keyword evidence="11" id="KW-1185">Reference proteome</keyword>
<evidence type="ECO:0000256" key="1">
    <source>
        <dbReference type="ARBA" id="ARBA00004651"/>
    </source>
</evidence>
<name>A0A9X2PB83_9HYPH</name>
<dbReference type="GO" id="GO:0005886">
    <property type="term" value="C:plasma membrane"/>
    <property type="evidence" value="ECO:0007669"/>
    <property type="project" value="UniProtKB-SubCell"/>
</dbReference>
<evidence type="ECO:0000256" key="3">
    <source>
        <dbReference type="ARBA" id="ARBA00022448"/>
    </source>
</evidence>
<dbReference type="PANTHER" id="PTHR42929:SF5">
    <property type="entry name" value="ABC TRANSPORTER PERMEASE PROTEIN"/>
    <property type="match status" value="1"/>
</dbReference>
<dbReference type="InterPro" id="IPR035906">
    <property type="entry name" value="MetI-like_sf"/>
</dbReference>
<evidence type="ECO:0000256" key="5">
    <source>
        <dbReference type="ARBA" id="ARBA00022692"/>
    </source>
</evidence>
<dbReference type="Gene3D" id="1.10.3720.10">
    <property type="entry name" value="MetI-like"/>
    <property type="match status" value="1"/>
</dbReference>
<dbReference type="InterPro" id="IPR000515">
    <property type="entry name" value="MetI-like"/>
</dbReference>
<evidence type="ECO:0000256" key="6">
    <source>
        <dbReference type="ARBA" id="ARBA00022989"/>
    </source>
</evidence>
<dbReference type="Proteomes" id="UP001151088">
    <property type="component" value="Unassembled WGS sequence"/>
</dbReference>
<reference evidence="10" key="1">
    <citation type="submission" date="2022-08" db="EMBL/GenBank/DDBJ databases">
        <authorList>
            <person name="Li F."/>
        </authorList>
    </citation>
    <scope>NUCLEOTIDE SEQUENCE</scope>
    <source>
        <strain evidence="10">MQZ15Z-1</strain>
    </source>
</reference>
<dbReference type="EMBL" id="JANTHZ010000003">
    <property type="protein sequence ID" value="MCS0495524.1"/>
    <property type="molecule type" value="Genomic_DNA"/>
</dbReference>
<comment type="subcellular location">
    <subcellularLocation>
        <location evidence="1 8">Cell membrane</location>
        <topology evidence="1 8">Multi-pass membrane protein</topology>
    </subcellularLocation>
</comment>
<gene>
    <name evidence="10" type="ORF">NVS89_10480</name>
</gene>
<dbReference type="PROSITE" id="PS50928">
    <property type="entry name" value="ABC_TM1"/>
    <property type="match status" value="1"/>
</dbReference>
<organism evidence="10 11">
    <name type="scientific">Ancylobacter mangrovi</name>
    <dbReference type="NCBI Taxonomy" id="2972472"/>
    <lineage>
        <taxon>Bacteria</taxon>
        <taxon>Pseudomonadati</taxon>
        <taxon>Pseudomonadota</taxon>
        <taxon>Alphaproteobacteria</taxon>
        <taxon>Hyphomicrobiales</taxon>
        <taxon>Xanthobacteraceae</taxon>
        <taxon>Ancylobacter</taxon>
    </lineage>
</organism>
<feature type="transmembrane region" description="Helical" evidence="8">
    <location>
        <begin position="206"/>
        <end position="228"/>
    </location>
</feature>
<evidence type="ECO:0000313" key="11">
    <source>
        <dbReference type="Proteomes" id="UP001151088"/>
    </source>
</evidence>
<dbReference type="RefSeq" id="WP_258732641.1">
    <property type="nucleotide sequence ID" value="NZ_JANTHZ010000003.1"/>
</dbReference>
<feature type="transmembrane region" description="Helical" evidence="8">
    <location>
        <begin position="32"/>
        <end position="54"/>
    </location>
</feature>
<protein>
    <submittedName>
        <fullName evidence="10">ABC transporter permease</fullName>
    </submittedName>
</protein>
<accession>A0A9X2PB83</accession>
<feature type="transmembrane region" description="Helical" evidence="8">
    <location>
        <begin position="385"/>
        <end position="407"/>
    </location>
</feature>
<evidence type="ECO:0000256" key="4">
    <source>
        <dbReference type="ARBA" id="ARBA00022475"/>
    </source>
</evidence>
<comment type="caution">
    <text evidence="10">The sequence shown here is derived from an EMBL/GenBank/DDBJ whole genome shotgun (WGS) entry which is preliminary data.</text>
</comment>
<proteinExistence type="inferred from homology"/>
<feature type="transmembrane region" description="Helical" evidence="8">
    <location>
        <begin position="237"/>
        <end position="260"/>
    </location>
</feature>
<evidence type="ECO:0000256" key="8">
    <source>
        <dbReference type="RuleBase" id="RU363032"/>
    </source>
</evidence>
<dbReference type="AlphaFoldDB" id="A0A9X2PB83"/>
<dbReference type="Pfam" id="PF00528">
    <property type="entry name" value="BPD_transp_1"/>
    <property type="match status" value="1"/>
</dbReference>
<keyword evidence="5 8" id="KW-0812">Transmembrane</keyword>
<evidence type="ECO:0000313" key="10">
    <source>
        <dbReference type="EMBL" id="MCS0495524.1"/>
    </source>
</evidence>
<evidence type="ECO:0000259" key="9">
    <source>
        <dbReference type="PROSITE" id="PS50928"/>
    </source>
</evidence>
<evidence type="ECO:0000256" key="2">
    <source>
        <dbReference type="ARBA" id="ARBA00007069"/>
    </source>
</evidence>
<dbReference type="PANTHER" id="PTHR42929">
    <property type="entry name" value="INNER MEMBRANE ABC TRANSPORTER PERMEASE PROTEIN YDCU-RELATED-RELATED"/>
    <property type="match status" value="1"/>
</dbReference>
<feature type="transmembrane region" description="Helical" evidence="8">
    <location>
        <begin position="291"/>
        <end position="310"/>
    </location>
</feature>
<feature type="transmembrane region" description="Helical" evidence="8">
    <location>
        <begin position="344"/>
        <end position="365"/>
    </location>
</feature>
<feature type="domain" description="ABC transmembrane type-1" evidence="9">
    <location>
        <begin position="202"/>
        <end position="408"/>
    </location>
</feature>
<dbReference type="GO" id="GO:0055085">
    <property type="term" value="P:transmembrane transport"/>
    <property type="evidence" value="ECO:0007669"/>
    <property type="project" value="InterPro"/>
</dbReference>
<keyword evidence="3 8" id="KW-0813">Transport</keyword>
<keyword evidence="6 8" id="KW-1133">Transmembrane helix</keyword>
<keyword evidence="7 8" id="KW-0472">Membrane</keyword>